<reference evidence="2" key="1">
    <citation type="submission" date="2022-11" db="EMBL/GenBank/DDBJ databases">
        <title>Draft genome sequence of Sellimonas catena strain 18CBH55.</title>
        <authorList>
            <person name="Hisatomi A."/>
            <person name="Ohkuma M."/>
            <person name="Sakamoto M."/>
        </authorList>
    </citation>
    <scope>NUCLEOTIDE SEQUENCE</scope>
    <source>
        <strain evidence="2">18CBH55</strain>
    </source>
</reference>
<evidence type="ECO:0000259" key="1">
    <source>
        <dbReference type="Pfam" id="PF01471"/>
    </source>
</evidence>
<protein>
    <submittedName>
        <fullName evidence="2">Peptidoglycan-binding protein</fullName>
    </submittedName>
</protein>
<name>A0A9W6FHH5_9FIRM</name>
<dbReference type="SUPFAM" id="SSF47090">
    <property type="entry name" value="PGBD-like"/>
    <property type="match status" value="1"/>
</dbReference>
<dbReference type="EMBL" id="BSCH01000032">
    <property type="protein sequence ID" value="GLG91986.1"/>
    <property type="molecule type" value="Genomic_DNA"/>
</dbReference>
<proteinExistence type="predicted"/>
<reference evidence="2" key="2">
    <citation type="submission" date="2022-11" db="EMBL/GenBank/DDBJ databases">
        <title>Draft genome sequence of Sellimonas catena strain 18CBH55.</title>
        <authorList>
            <person name="Atsushi H."/>
            <person name="Moriya O."/>
            <person name="Mitsuo S."/>
        </authorList>
    </citation>
    <scope>NUCLEOTIDE SEQUENCE</scope>
    <source>
        <strain evidence="2">18CBH55</strain>
    </source>
</reference>
<evidence type="ECO:0000313" key="3">
    <source>
        <dbReference type="Proteomes" id="UP001145094"/>
    </source>
</evidence>
<dbReference type="Proteomes" id="UP001145094">
    <property type="component" value="Unassembled WGS sequence"/>
</dbReference>
<dbReference type="InterPro" id="IPR036365">
    <property type="entry name" value="PGBD-like_sf"/>
</dbReference>
<comment type="caution">
    <text evidence="2">The sequence shown here is derived from an EMBL/GenBank/DDBJ whole genome shotgun (WGS) entry which is preliminary data.</text>
</comment>
<accession>A0A9W6FHH5</accession>
<evidence type="ECO:0000313" key="2">
    <source>
        <dbReference type="EMBL" id="GLG91986.1"/>
    </source>
</evidence>
<organism evidence="2 3">
    <name type="scientific">Sellimonas catena</name>
    <dbReference type="NCBI Taxonomy" id="2994035"/>
    <lineage>
        <taxon>Bacteria</taxon>
        <taxon>Bacillati</taxon>
        <taxon>Bacillota</taxon>
        <taxon>Clostridia</taxon>
        <taxon>Lachnospirales</taxon>
        <taxon>Lachnospiraceae</taxon>
        <taxon>Sellimonas</taxon>
    </lineage>
</organism>
<sequence length="438" mass="49408">MFSEVLSYLEEKKCFEVGMNENYGMQENNIDKGKLKIQITSEATSFPVEDASIRITYTGVPDQTIETVSTDSSGQTETLELPAPPVEYSLDERQEEQPYSEYTLEVTAPGFEPIQIAGTEILSGVTALQNIRMLPLEREEGQEVYVIPAHTLFGNYPPKIPEAEIKPMDESGEIVLSRVVVPEYIVVHDGSPRDSTALNYYDRYKDYIKNVASSEIYATWPEEAIKANVLAIMSFTLNRVYTEWYRNQGFEFTISSSTAFDHKWIPQRNIYDTISVVVDDLFASYLSRPNVRQPILTQYCDGKQVTCPGWMTQWGSKDLADQGYSAIQILRYFYGSDMYINTAQEISGIPSSWPGYTLENGSSGSKVLQMQEQLNVIAGAYPAIPKVDADGIYGPRTEASVRKFQEVFGLPQTGKVDYRTWYKISEVYVGVSRIAELV</sequence>
<dbReference type="Pfam" id="PF01471">
    <property type="entry name" value="PG_binding_1"/>
    <property type="match status" value="1"/>
</dbReference>
<dbReference type="InterPro" id="IPR036366">
    <property type="entry name" value="PGBDSf"/>
</dbReference>
<dbReference type="AlphaFoldDB" id="A0A9W6FHH5"/>
<reference evidence="2" key="3">
    <citation type="journal article" date="2023" name="Int. J. Syst. Evol. Microbiol.">
        <title>Sellimonas catena sp. nov., isolated from human faeces.</title>
        <authorList>
            <person name="Hisatomi A."/>
            <person name="Ohkuma M."/>
            <person name="Sakamoto M."/>
        </authorList>
    </citation>
    <scope>NUCLEOTIDE SEQUENCE</scope>
    <source>
        <strain evidence="2">18CBH55</strain>
    </source>
</reference>
<feature type="domain" description="Peptidoglycan binding-like" evidence="1">
    <location>
        <begin position="363"/>
        <end position="423"/>
    </location>
</feature>
<gene>
    <name evidence="2" type="primary">sleC</name>
    <name evidence="2" type="ORF">Selli2_34130</name>
</gene>
<dbReference type="Gene3D" id="1.10.101.10">
    <property type="entry name" value="PGBD-like superfamily/PGBD"/>
    <property type="match status" value="1"/>
</dbReference>
<dbReference type="InterPro" id="IPR002477">
    <property type="entry name" value="Peptidoglycan-bd-like"/>
</dbReference>